<dbReference type="RefSeq" id="WP_271713638.1">
    <property type="nucleotide sequence ID" value="NZ_AP024169.1"/>
</dbReference>
<dbReference type="AlphaFoldDB" id="A0A7R7IEF8"/>
<dbReference type="Pfam" id="PF20131">
    <property type="entry name" value="MC3"/>
    <property type="match status" value="1"/>
</dbReference>
<organism evidence="1 2">
    <name type="scientific">Anaeromicropila herbilytica</name>
    <dbReference type="NCBI Taxonomy" id="2785025"/>
    <lineage>
        <taxon>Bacteria</taxon>
        <taxon>Bacillati</taxon>
        <taxon>Bacillota</taxon>
        <taxon>Clostridia</taxon>
        <taxon>Lachnospirales</taxon>
        <taxon>Lachnospiraceae</taxon>
        <taxon>Anaeromicropila</taxon>
    </lineage>
</organism>
<protein>
    <submittedName>
        <fullName evidence="1">Uncharacterized protein</fullName>
    </submittedName>
</protein>
<gene>
    <name evidence="1" type="ORF">bsdtb5_38970</name>
</gene>
<evidence type="ECO:0000313" key="1">
    <source>
        <dbReference type="EMBL" id="BCN32602.1"/>
    </source>
</evidence>
<reference evidence="1 2" key="1">
    <citation type="submission" date="2020-11" db="EMBL/GenBank/DDBJ databases">
        <title>Draft genome sequencing of a Lachnospiraceae strain isolated from anoxic soil subjected to BSD treatment.</title>
        <authorList>
            <person name="Uek A."/>
            <person name="Tonouchi A."/>
        </authorList>
    </citation>
    <scope>NUCLEOTIDE SEQUENCE [LARGE SCALE GENOMIC DNA]</scope>
    <source>
        <strain evidence="1 2">TB5</strain>
    </source>
</reference>
<name>A0A7R7IEF8_9FIRM</name>
<proteinExistence type="predicted"/>
<dbReference type="EMBL" id="AP024169">
    <property type="protein sequence ID" value="BCN32602.1"/>
    <property type="molecule type" value="Genomic_DNA"/>
</dbReference>
<dbReference type="InterPro" id="IPR045390">
    <property type="entry name" value="ABC-3C_MC3"/>
</dbReference>
<sequence length="162" mass="18544">MISEYDNVRNPMLGAYILWNFILGYYSKNDGCVPFELLFIVLPMILKEDIAQQIQSTNKSSGMRIMSDKFMKTEVLKNDLVSSIHKDIERMKESTIASIGEAIKAGLVSLEFETNKFFPIELKIRNKEADSVLKLGKNAEKLGQWCAELTLTEIEEILKVRF</sequence>
<accession>A0A7R7IEF8</accession>
<dbReference type="Proteomes" id="UP000595897">
    <property type="component" value="Chromosome"/>
</dbReference>
<evidence type="ECO:0000313" key="2">
    <source>
        <dbReference type="Proteomes" id="UP000595897"/>
    </source>
</evidence>
<dbReference type="KEGG" id="ahb:bsdtb5_38970"/>
<keyword evidence="2" id="KW-1185">Reference proteome</keyword>